<feature type="region of interest" description="Disordered" evidence="1">
    <location>
        <begin position="38"/>
        <end position="83"/>
    </location>
</feature>
<reference evidence="2" key="1">
    <citation type="journal article" date="2018" name="Genome Res.">
        <title>The genomic architecture and molecular evolution of ant odorant receptors.</title>
        <authorList>
            <person name="McKenzie S.K."/>
            <person name="Kronauer D.J.C."/>
        </authorList>
    </citation>
    <scope>NUCLEOTIDE SEQUENCE [LARGE SCALE GENOMIC DNA]</scope>
    <source>
        <strain evidence="2">Clonal line C1</strain>
    </source>
</reference>
<evidence type="ECO:0000256" key="1">
    <source>
        <dbReference type="SAM" id="MobiDB-lite"/>
    </source>
</evidence>
<comment type="caution">
    <text evidence="2">The sequence shown here is derived from an EMBL/GenBank/DDBJ whole genome shotgun (WGS) entry which is preliminary data.</text>
</comment>
<gene>
    <name evidence="2" type="ORF">DMN91_002800</name>
</gene>
<sequence>MGPLCHRKYREAVRPEIRAYFSFCPAITAAPRLHGRAATNMDVGNRERRGRRKRAERTKGQTARRTGPSEKERADGRFRGGRDPISYSSGIPLDLPAFLLHLPPVKKY</sequence>
<accession>A0A3L8DW94</accession>
<reference evidence="2" key="2">
    <citation type="submission" date="2018-07" db="EMBL/GenBank/DDBJ databases">
        <authorList>
            <person name="Mckenzie S.K."/>
            <person name="Kronauer D.J.C."/>
        </authorList>
    </citation>
    <scope>NUCLEOTIDE SEQUENCE</scope>
    <source>
        <strain evidence="2">Clonal line C1</strain>
    </source>
</reference>
<organism evidence="2">
    <name type="scientific">Ooceraea biroi</name>
    <name type="common">Clonal raider ant</name>
    <name type="synonym">Cerapachys biroi</name>
    <dbReference type="NCBI Taxonomy" id="2015173"/>
    <lineage>
        <taxon>Eukaryota</taxon>
        <taxon>Metazoa</taxon>
        <taxon>Ecdysozoa</taxon>
        <taxon>Arthropoda</taxon>
        <taxon>Hexapoda</taxon>
        <taxon>Insecta</taxon>
        <taxon>Pterygota</taxon>
        <taxon>Neoptera</taxon>
        <taxon>Endopterygota</taxon>
        <taxon>Hymenoptera</taxon>
        <taxon>Apocrita</taxon>
        <taxon>Aculeata</taxon>
        <taxon>Formicoidea</taxon>
        <taxon>Formicidae</taxon>
        <taxon>Dorylinae</taxon>
        <taxon>Ooceraea</taxon>
    </lineage>
</organism>
<protein>
    <submittedName>
        <fullName evidence="2">Uncharacterized protein</fullName>
    </submittedName>
</protein>
<feature type="compositionally biased region" description="Basic and acidic residues" evidence="1">
    <location>
        <begin position="67"/>
        <end position="82"/>
    </location>
</feature>
<proteinExistence type="predicted"/>
<name>A0A3L8DW94_OOCBI</name>
<dbReference type="EMBL" id="QOIP01000003">
    <property type="protein sequence ID" value="RLU24711.1"/>
    <property type="molecule type" value="Genomic_DNA"/>
</dbReference>
<evidence type="ECO:0000313" key="2">
    <source>
        <dbReference type="EMBL" id="RLU24711.1"/>
    </source>
</evidence>
<dbReference type="Proteomes" id="UP000279307">
    <property type="component" value="Chromosome 3"/>
</dbReference>
<dbReference type="AlphaFoldDB" id="A0A3L8DW94"/>